<dbReference type="InParanoid" id="K3XAD5"/>
<keyword evidence="3" id="KW-1185">Reference proteome</keyword>
<dbReference type="CDD" id="cd14688">
    <property type="entry name" value="bZIP_YAP"/>
    <property type="match status" value="1"/>
</dbReference>
<evidence type="ECO:0008006" key="4">
    <source>
        <dbReference type="Google" id="ProtNLM"/>
    </source>
</evidence>
<feature type="compositionally biased region" description="Basic residues" evidence="1">
    <location>
        <begin position="52"/>
        <end position="66"/>
    </location>
</feature>
<dbReference type="EnsemblProtists" id="PYU1_T014184">
    <property type="protein sequence ID" value="PYU1_T014184"/>
    <property type="gene ID" value="PYU1_G014154"/>
</dbReference>
<dbReference type="VEuPathDB" id="FungiDB:PYU1_G014154"/>
<sequence>MPPHQRDETCTPRLAISTKASFAIGTRPPTTSPPPTSASPHSRNGDTEGRLARRRKQCRVSQRRYRDKKGSAEYNLRLDVNSLRESVERLRVARQLLESRVWNDRLSLTGSVRKAVEQYYVMFSTGLYDPHADSRDRKCFDVQVGFLHAFLDQDVVFGDGKGISDVIEQWRRYSIFHEDMWVRSVSAQIYGTHESPIAVVQGLLGVRLNRTTIEAVFPHILNNEELVQALIGKEVVYDTCTTYLFNERNQVVRQDLEVDFLSGLAKLLNPTKTANVLNNAIIFSSSKLGEGEACGTSPPPSPVSPSVVDLSGVEPEPEVSFVFADDEYEKPRFVEIFEDEEEAAAQPVSRLALQYIMS</sequence>
<feature type="compositionally biased region" description="Basic and acidic residues" evidence="1">
    <location>
        <begin position="1"/>
        <end position="10"/>
    </location>
</feature>
<protein>
    <recommendedName>
        <fullName evidence="4">BZIP domain-containing protein</fullName>
    </recommendedName>
</protein>
<dbReference type="HOGENOM" id="CLU_050616_2_0_1"/>
<reference evidence="3" key="2">
    <citation type="submission" date="2010-04" db="EMBL/GenBank/DDBJ databases">
        <authorList>
            <person name="Buell R."/>
            <person name="Hamilton J."/>
            <person name="Hostetler J."/>
        </authorList>
    </citation>
    <scope>NUCLEOTIDE SEQUENCE [LARGE SCALE GENOMIC DNA]</scope>
    <source>
        <strain evidence="3">DAOM:BR144</strain>
    </source>
</reference>
<dbReference type="AlphaFoldDB" id="K3XAD5"/>
<dbReference type="Proteomes" id="UP000019132">
    <property type="component" value="Unassembled WGS sequence"/>
</dbReference>
<dbReference type="eggNOG" id="ENOG502SIKU">
    <property type="taxonomic scope" value="Eukaryota"/>
</dbReference>
<organism evidence="2 3">
    <name type="scientific">Globisporangium ultimum (strain ATCC 200006 / CBS 805.95 / DAOM BR144)</name>
    <name type="common">Pythium ultimum</name>
    <dbReference type="NCBI Taxonomy" id="431595"/>
    <lineage>
        <taxon>Eukaryota</taxon>
        <taxon>Sar</taxon>
        <taxon>Stramenopiles</taxon>
        <taxon>Oomycota</taxon>
        <taxon>Peronosporomycetes</taxon>
        <taxon>Pythiales</taxon>
        <taxon>Pythiaceae</taxon>
        <taxon>Globisporangium</taxon>
    </lineage>
</organism>
<evidence type="ECO:0000256" key="1">
    <source>
        <dbReference type="SAM" id="MobiDB-lite"/>
    </source>
</evidence>
<evidence type="ECO:0000313" key="3">
    <source>
        <dbReference type="Proteomes" id="UP000019132"/>
    </source>
</evidence>
<feature type="region of interest" description="Disordered" evidence="1">
    <location>
        <begin position="1"/>
        <end position="66"/>
    </location>
</feature>
<dbReference type="OMA" id="HYDEDGR"/>
<accession>K3XAD5</accession>
<evidence type="ECO:0000313" key="2">
    <source>
        <dbReference type="EnsemblProtists" id="PYU1_T014184"/>
    </source>
</evidence>
<reference evidence="2" key="3">
    <citation type="submission" date="2015-02" db="UniProtKB">
        <authorList>
            <consortium name="EnsemblProtists"/>
        </authorList>
    </citation>
    <scope>IDENTIFICATION</scope>
    <source>
        <strain evidence="2">DAOM BR144</strain>
    </source>
</reference>
<reference evidence="3" key="1">
    <citation type="journal article" date="2010" name="Genome Biol.">
        <title>Genome sequence of the necrotrophic plant pathogen Pythium ultimum reveals original pathogenicity mechanisms and effector repertoire.</title>
        <authorList>
            <person name="Levesque C.A."/>
            <person name="Brouwer H."/>
            <person name="Cano L."/>
            <person name="Hamilton J.P."/>
            <person name="Holt C."/>
            <person name="Huitema E."/>
            <person name="Raffaele S."/>
            <person name="Robideau G.P."/>
            <person name="Thines M."/>
            <person name="Win J."/>
            <person name="Zerillo M.M."/>
            <person name="Beakes G.W."/>
            <person name="Boore J.L."/>
            <person name="Busam D."/>
            <person name="Dumas B."/>
            <person name="Ferriera S."/>
            <person name="Fuerstenberg S.I."/>
            <person name="Gachon C.M."/>
            <person name="Gaulin E."/>
            <person name="Govers F."/>
            <person name="Grenville-Briggs L."/>
            <person name="Horner N."/>
            <person name="Hostetler J."/>
            <person name="Jiang R.H."/>
            <person name="Johnson J."/>
            <person name="Krajaejun T."/>
            <person name="Lin H."/>
            <person name="Meijer H.J."/>
            <person name="Moore B."/>
            <person name="Morris P."/>
            <person name="Phuntmart V."/>
            <person name="Puiu D."/>
            <person name="Shetty J."/>
            <person name="Stajich J.E."/>
            <person name="Tripathy S."/>
            <person name="Wawra S."/>
            <person name="van West P."/>
            <person name="Whitty B.R."/>
            <person name="Coutinho P.M."/>
            <person name="Henrissat B."/>
            <person name="Martin F."/>
            <person name="Thomas P.D."/>
            <person name="Tyler B.M."/>
            <person name="De Vries R.P."/>
            <person name="Kamoun S."/>
            <person name="Yandell M."/>
            <person name="Tisserat N."/>
            <person name="Buell C.R."/>
        </authorList>
    </citation>
    <scope>NUCLEOTIDE SEQUENCE</scope>
    <source>
        <strain evidence="3">DAOM:BR144</strain>
    </source>
</reference>
<name>K3XAD5_GLOUD</name>
<proteinExistence type="predicted"/>
<dbReference type="EMBL" id="ADOS01001529">
    <property type="status" value="NOT_ANNOTATED_CDS"/>
    <property type="molecule type" value="Genomic_DNA"/>
</dbReference>